<name>A0A4P1RE26_LUPAN</name>
<feature type="region of interest" description="Disordered" evidence="7">
    <location>
        <begin position="523"/>
        <end position="546"/>
    </location>
</feature>
<feature type="transmembrane region" description="Helical" evidence="6">
    <location>
        <begin position="327"/>
        <end position="346"/>
    </location>
</feature>
<comment type="similarity">
    <text evidence="2 6">Belongs to the multi antimicrobial extrusion (MATE) (TC 2.A.66.1) family.</text>
</comment>
<feature type="transmembrane region" description="Helical" evidence="6">
    <location>
        <begin position="472"/>
        <end position="491"/>
    </location>
</feature>
<protein>
    <recommendedName>
        <fullName evidence="6">Protein DETOXIFICATION</fullName>
    </recommendedName>
    <alternativeName>
        <fullName evidence="6">Multidrug and toxic compound extrusion protein</fullName>
    </alternativeName>
</protein>
<evidence type="ECO:0000256" key="1">
    <source>
        <dbReference type="ARBA" id="ARBA00004141"/>
    </source>
</evidence>
<dbReference type="Pfam" id="PF16053">
    <property type="entry name" value="MRP-S34"/>
    <property type="match status" value="1"/>
</dbReference>
<evidence type="ECO:0000256" key="5">
    <source>
        <dbReference type="ARBA" id="ARBA00023136"/>
    </source>
</evidence>
<dbReference type="InterPro" id="IPR002528">
    <property type="entry name" value="MATE_fam"/>
</dbReference>
<dbReference type="Proteomes" id="UP000188354">
    <property type="component" value="Chromosome LG06"/>
</dbReference>
<dbReference type="NCBIfam" id="TIGR00797">
    <property type="entry name" value="matE"/>
    <property type="match status" value="1"/>
</dbReference>
<dbReference type="GO" id="GO:0042910">
    <property type="term" value="F:xenobiotic transmembrane transporter activity"/>
    <property type="evidence" value="ECO:0007669"/>
    <property type="project" value="InterPro"/>
</dbReference>
<dbReference type="PANTHER" id="PTHR42893">
    <property type="entry name" value="PROTEIN DETOXIFICATION 44, CHLOROPLASTIC-RELATED"/>
    <property type="match status" value="1"/>
</dbReference>
<feature type="transmembrane region" description="Helical" evidence="6">
    <location>
        <begin position="497"/>
        <end position="517"/>
    </location>
</feature>
<feature type="transmembrane region" description="Helical" evidence="6">
    <location>
        <begin position="439"/>
        <end position="460"/>
    </location>
</feature>
<dbReference type="GO" id="GO:0016020">
    <property type="term" value="C:membrane"/>
    <property type="evidence" value="ECO:0007669"/>
    <property type="project" value="UniProtKB-SubCell"/>
</dbReference>
<feature type="region of interest" description="Disordered" evidence="7">
    <location>
        <begin position="628"/>
        <end position="649"/>
    </location>
</feature>
<keyword evidence="5 6" id="KW-0472">Membrane</keyword>
<dbReference type="Pfam" id="PF01554">
    <property type="entry name" value="MatE"/>
    <property type="match status" value="2"/>
</dbReference>
<feature type="transmembrane region" description="Helical" evidence="6">
    <location>
        <begin position="186"/>
        <end position="213"/>
    </location>
</feature>
<dbReference type="GO" id="GO:0015297">
    <property type="term" value="F:antiporter activity"/>
    <property type="evidence" value="ECO:0007669"/>
    <property type="project" value="InterPro"/>
</dbReference>
<feature type="compositionally biased region" description="Polar residues" evidence="7">
    <location>
        <begin position="628"/>
        <end position="640"/>
    </location>
</feature>
<reference evidence="8 9" key="1">
    <citation type="journal article" date="2017" name="Plant Biotechnol. J.">
        <title>A comprehensive draft genome sequence for lupin (Lupinus angustifolius), an emerging health food: insights into plant-microbe interactions and legume evolution.</title>
        <authorList>
            <person name="Hane J.K."/>
            <person name="Ming Y."/>
            <person name="Kamphuis L.G."/>
            <person name="Nelson M.N."/>
            <person name="Garg G."/>
            <person name="Atkins C.A."/>
            <person name="Bayer P.E."/>
            <person name="Bravo A."/>
            <person name="Bringans S."/>
            <person name="Cannon S."/>
            <person name="Edwards D."/>
            <person name="Foley R."/>
            <person name="Gao L.L."/>
            <person name="Harrison M.J."/>
            <person name="Huang W."/>
            <person name="Hurgobin B."/>
            <person name="Li S."/>
            <person name="Liu C.W."/>
            <person name="McGrath A."/>
            <person name="Morahan G."/>
            <person name="Murray J."/>
            <person name="Weller J."/>
            <person name="Jian J."/>
            <person name="Singh K.B."/>
        </authorList>
    </citation>
    <scope>NUCLEOTIDE SEQUENCE [LARGE SCALE GENOMIC DNA]</scope>
    <source>
        <strain evidence="9">cv. Tanjil</strain>
        <tissue evidence="8">Whole plant</tissue>
    </source>
</reference>
<feature type="transmembrane region" description="Helical" evidence="6">
    <location>
        <begin position="285"/>
        <end position="306"/>
    </location>
</feature>
<dbReference type="GO" id="GO:0003735">
    <property type="term" value="F:structural constituent of ribosome"/>
    <property type="evidence" value="ECO:0007669"/>
    <property type="project" value="InterPro"/>
</dbReference>
<feature type="compositionally biased region" description="Low complexity" evidence="7">
    <location>
        <begin position="523"/>
        <end position="534"/>
    </location>
</feature>
<feature type="transmembrane region" description="Helical" evidence="6">
    <location>
        <begin position="402"/>
        <end position="427"/>
    </location>
</feature>
<evidence type="ECO:0000256" key="7">
    <source>
        <dbReference type="SAM" id="MobiDB-lite"/>
    </source>
</evidence>
<evidence type="ECO:0000256" key="4">
    <source>
        <dbReference type="ARBA" id="ARBA00022989"/>
    </source>
</evidence>
<evidence type="ECO:0000313" key="9">
    <source>
        <dbReference type="Proteomes" id="UP000188354"/>
    </source>
</evidence>
<dbReference type="EMBL" id="CM007366">
    <property type="protein sequence ID" value="OIW08940.1"/>
    <property type="molecule type" value="Genomic_DNA"/>
</dbReference>
<keyword evidence="3 6" id="KW-0812">Transmembrane</keyword>
<accession>A0A4P1RE26</accession>
<keyword evidence="9" id="KW-1185">Reference proteome</keyword>
<comment type="subcellular location">
    <subcellularLocation>
        <location evidence="1">Membrane</location>
        <topology evidence="1">Multi-pass membrane protein</topology>
    </subcellularLocation>
</comment>
<sequence length="649" mass="69933">MAEKESLNSSEDWRRLPIFAFFKDARLVFKLDSLGREILTIALPAAMALTADPIASLVDTAFIGQIGPVELAAVGISIAIFNQVSRIAIFPLVSVTTSFVAEEDTLDRSSPQVDENVGLEEGLTKDAETKEFLPHEGTILQFILKGFGSSIVFIGGDVQKSDSIGESFNIVKEECKRRQIPSASSAIFLGGILGIIQAILLISAANPLLNFMGVTSDSPMLYSAQRYLKLRSLGAPAVLLSLAMQGVFRGFKDTKTPLYATVAGDATNIALDPIFIFVFRLGVSGAAIAHVISQYLISVILLWRLVQLVDLIPPSIKHLQFERFLKNGFLLLMRVIAVTFCVTLSASLAARLGPKPMAAFQVCLQIWLAVSLLADGLAVAGQAILAGAFANKDYDKATATAARVLQMGLVLGLALAFLLGTGLHFGAKLFTKDVDVLRLISIGVPFVAITQPLNALAFVFDGINFGASDFAYSAFSMVLVAIVSIICLLILSSTGGFIGIWVALSIYMGLRAFAGFLRTLSTSSLSSPSSSSVSETQNPNKSKRKKKKNLFEVAHFLPNWGIGYHMAKNHWDEVSYEITKINLYKDGKHGKAWGLAHKNGLPIADAPKKISGVHKRCWRYLPNLVKPSESSPSLTMSTESGPKVEALAS</sequence>
<evidence type="ECO:0000256" key="2">
    <source>
        <dbReference type="ARBA" id="ARBA00010199"/>
    </source>
</evidence>
<dbReference type="PANTHER" id="PTHR42893:SF4">
    <property type="entry name" value="PROTEIN DETOXIFICATION 42"/>
    <property type="match status" value="1"/>
</dbReference>
<proteinExistence type="inferred from homology"/>
<dbReference type="Gramene" id="OIW08940">
    <property type="protein sequence ID" value="OIW08940"/>
    <property type="gene ID" value="TanjilG_05916"/>
</dbReference>
<dbReference type="AlphaFoldDB" id="A0A4P1RE26"/>
<feature type="transmembrane region" description="Helical" evidence="6">
    <location>
        <begin position="258"/>
        <end position="279"/>
    </location>
</feature>
<organism evidence="8 9">
    <name type="scientific">Lupinus angustifolius</name>
    <name type="common">Narrow-leaved blue lupine</name>
    <dbReference type="NCBI Taxonomy" id="3871"/>
    <lineage>
        <taxon>Eukaryota</taxon>
        <taxon>Viridiplantae</taxon>
        <taxon>Streptophyta</taxon>
        <taxon>Embryophyta</taxon>
        <taxon>Tracheophyta</taxon>
        <taxon>Spermatophyta</taxon>
        <taxon>Magnoliopsida</taxon>
        <taxon>eudicotyledons</taxon>
        <taxon>Gunneridae</taxon>
        <taxon>Pentapetalae</taxon>
        <taxon>rosids</taxon>
        <taxon>fabids</taxon>
        <taxon>Fabales</taxon>
        <taxon>Fabaceae</taxon>
        <taxon>Papilionoideae</taxon>
        <taxon>50 kb inversion clade</taxon>
        <taxon>genistoids sensu lato</taxon>
        <taxon>core genistoids</taxon>
        <taxon>Genisteae</taxon>
        <taxon>Lupinus</taxon>
    </lineage>
</organism>
<evidence type="ECO:0000256" key="3">
    <source>
        <dbReference type="ARBA" id="ARBA00022692"/>
    </source>
</evidence>
<dbReference type="InterPro" id="IPR032053">
    <property type="entry name" value="Ribosomal_mS34"/>
</dbReference>
<evidence type="ECO:0000256" key="6">
    <source>
        <dbReference type="RuleBase" id="RU004914"/>
    </source>
</evidence>
<feature type="transmembrane region" description="Helical" evidence="6">
    <location>
        <begin position="233"/>
        <end position="251"/>
    </location>
</feature>
<gene>
    <name evidence="8" type="ORF">TanjilG_05916</name>
</gene>
<dbReference type="GO" id="GO:0005739">
    <property type="term" value="C:mitochondrion"/>
    <property type="evidence" value="ECO:0007669"/>
    <property type="project" value="InterPro"/>
</dbReference>
<feature type="transmembrane region" description="Helical" evidence="6">
    <location>
        <begin position="366"/>
        <end position="390"/>
    </location>
</feature>
<keyword evidence="4 6" id="KW-1133">Transmembrane helix</keyword>
<dbReference type="InterPro" id="IPR044644">
    <property type="entry name" value="DinF-like"/>
</dbReference>
<evidence type="ECO:0000313" key="8">
    <source>
        <dbReference type="EMBL" id="OIW08940.1"/>
    </source>
</evidence>
<dbReference type="CDD" id="cd13136">
    <property type="entry name" value="MATE_DinF_like"/>
    <property type="match status" value="1"/>
</dbReference>